<dbReference type="EMBL" id="AFQF01006350">
    <property type="protein sequence ID" value="EGU72416.1"/>
    <property type="molecule type" value="Genomic_DNA"/>
</dbReference>
<dbReference type="AlphaFoldDB" id="F9GEJ2"/>
<protein>
    <submittedName>
        <fullName evidence="1">Uncharacterized protein</fullName>
    </submittedName>
</protein>
<proteinExistence type="predicted"/>
<organism evidence="1">
    <name type="scientific">Fusarium oxysporum (strain Fo5176)</name>
    <name type="common">Fusarium vascular wilt</name>
    <dbReference type="NCBI Taxonomy" id="660025"/>
    <lineage>
        <taxon>Eukaryota</taxon>
        <taxon>Fungi</taxon>
        <taxon>Dikarya</taxon>
        <taxon>Ascomycota</taxon>
        <taxon>Pezizomycotina</taxon>
        <taxon>Sordariomycetes</taxon>
        <taxon>Hypocreomycetidae</taxon>
        <taxon>Hypocreales</taxon>
        <taxon>Nectriaceae</taxon>
        <taxon>Fusarium</taxon>
        <taxon>Fusarium oxysporum species complex</taxon>
    </lineage>
</organism>
<dbReference type="OrthoDB" id="10535579at2759"/>
<evidence type="ECO:0000313" key="1">
    <source>
        <dbReference type="EMBL" id="EGU72416.1"/>
    </source>
</evidence>
<name>F9GEJ2_FUSOF</name>
<gene>
    <name evidence="1" type="ORF">FOXB_17076</name>
</gene>
<sequence>MEEEFQFPDETCDKLGLSIAELERLLKNFNTVEIGLVDAATSHYLFKEACRKSDSQDELEEELRKTRQDLVMRLIEKARGVRQLVLYNDAIDPNIADRCDFLAGRFTLGEFIHIVGMLAGGEDYGQAPWIRQRRPSGNSRAQSLRR</sequence>
<comment type="caution">
    <text evidence="1">The sequence shown here is derived from an EMBL/GenBank/DDBJ whole genome shotgun (WGS) entry which is preliminary data.</text>
</comment>
<reference evidence="1" key="1">
    <citation type="journal article" date="2012" name="Mol. Plant Microbe Interact.">
        <title>A highly conserved effector in Fusarium oxysporum is required for full virulence on Arabidopsis.</title>
        <authorList>
            <person name="Thatcher L.F."/>
            <person name="Gardiner D.M."/>
            <person name="Kazan K."/>
            <person name="Manners J."/>
        </authorList>
    </citation>
    <scope>NUCLEOTIDE SEQUENCE [LARGE SCALE GENOMIC DNA]</scope>
    <source>
        <strain evidence="1">Fo5176</strain>
    </source>
</reference>
<accession>F9GEJ2</accession>